<dbReference type="Pfam" id="PF22241">
    <property type="entry name" value="PSMD12-CSN4_N"/>
    <property type="match status" value="1"/>
</dbReference>
<evidence type="ECO:0000313" key="10">
    <source>
        <dbReference type="Proteomes" id="UP000007819"/>
    </source>
</evidence>
<dbReference type="GO" id="GO:0008180">
    <property type="term" value="C:COP9 signalosome"/>
    <property type="evidence" value="ECO:0007669"/>
    <property type="project" value="UniProtKB-KW"/>
</dbReference>
<keyword evidence="7" id="KW-0539">Nucleus</keyword>
<keyword evidence="6" id="KW-0736">Signalosome</keyword>
<dbReference type="RefSeq" id="XP_016662850.1">
    <property type="nucleotide sequence ID" value="XM_016807361.1"/>
</dbReference>
<name>A0A8R2A0Q2_ACYPI</name>
<evidence type="ECO:0000256" key="3">
    <source>
        <dbReference type="ARBA" id="ARBA00010417"/>
    </source>
</evidence>
<dbReference type="GeneID" id="100160342"/>
<sequence>MVVSVEEVRNELDRIFDSSSSDIQRITKCRILLNNVISTWSTDVLEMLKEVIKFLAQDNVNLFVSRQMFSDFCMRLLPVLPDSQYKLLAQFMLKEMQPREVNFEYHMSIICHHLSYIYEKEENWKEAANFLASIPAESYYRFSVDYEMELYLKIAQLYMEDDDPLIADPYIKKTSVLKFLTSNNDLLLTYKVCYARMLDFRLKFIEAAQEYHELSNCQSLNVNERLTALKNTLVCTILSFSGEIRTQLLKSLFDDERCKIFIKTSTLGKLCSLQIIKSHEINEIAKLLLPHQKAETNYGTSILVEAIAQHNIQSIERLYENIKIESLGRLLGFEPCKAELMVGRMISEGRIEGSINQKNGFITFKLRNPNELLESWTEIIESLNNQFNRMNELLLANSSLQKDKKDHTDV</sequence>
<keyword evidence="5" id="KW-0963">Cytoplasm</keyword>
<dbReference type="EnsemblMetazoa" id="XM_016807361.2">
    <property type="protein sequence ID" value="XP_016662850.1"/>
    <property type="gene ID" value="LOC100160342"/>
</dbReference>
<dbReference type="RefSeq" id="XP_001943227.1">
    <property type="nucleotide sequence ID" value="XM_001943192.4"/>
</dbReference>
<dbReference type="SMART" id="SM00088">
    <property type="entry name" value="PINT"/>
    <property type="match status" value="1"/>
</dbReference>
<dbReference type="InterPro" id="IPR040134">
    <property type="entry name" value="PSMD12/CSN4"/>
</dbReference>
<dbReference type="PANTHER" id="PTHR10855">
    <property type="entry name" value="26S PROTEASOME NON-ATPASE REGULATORY SUBUNIT 12/COP9 SIGNALOSOME COMPLEX SUBUNIT 4"/>
    <property type="match status" value="1"/>
</dbReference>
<dbReference type="Pfam" id="PF01399">
    <property type="entry name" value="PCI"/>
    <property type="match status" value="1"/>
</dbReference>
<dbReference type="GO" id="GO:0005829">
    <property type="term" value="C:cytosol"/>
    <property type="evidence" value="ECO:0007669"/>
    <property type="project" value="TreeGrafter"/>
</dbReference>
<reference evidence="9" key="2">
    <citation type="submission" date="2022-06" db="UniProtKB">
        <authorList>
            <consortium name="EnsemblMetazoa"/>
        </authorList>
    </citation>
    <scope>IDENTIFICATION</scope>
</reference>
<keyword evidence="10" id="KW-1185">Reference proteome</keyword>
<dbReference type="PROSITE" id="PS50250">
    <property type="entry name" value="PCI"/>
    <property type="match status" value="1"/>
</dbReference>
<comment type="similarity">
    <text evidence="3">Belongs to the CSN4 family.</text>
</comment>
<dbReference type="InterPro" id="IPR036388">
    <property type="entry name" value="WH-like_DNA-bd_sf"/>
</dbReference>
<dbReference type="OrthoDB" id="295656at2759"/>
<evidence type="ECO:0000256" key="5">
    <source>
        <dbReference type="ARBA" id="ARBA00022490"/>
    </source>
</evidence>
<proteinExistence type="inferred from homology"/>
<evidence type="ECO:0000313" key="9">
    <source>
        <dbReference type="EnsemblMetazoa" id="XP_001943227.1"/>
    </source>
</evidence>
<dbReference type="InterPro" id="IPR000717">
    <property type="entry name" value="PCI_dom"/>
</dbReference>
<feature type="domain" description="PCI" evidence="8">
    <location>
        <begin position="200"/>
        <end position="369"/>
    </location>
</feature>
<dbReference type="Proteomes" id="UP000007819">
    <property type="component" value="Chromosome X"/>
</dbReference>
<protein>
    <recommendedName>
        <fullName evidence="4">COP9 signalosome complex subunit 4</fullName>
    </recommendedName>
</protein>
<evidence type="ECO:0000256" key="2">
    <source>
        <dbReference type="ARBA" id="ARBA00004496"/>
    </source>
</evidence>
<organism evidence="9 10">
    <name type="scientific">Acyrthosiphon pisum</name>
    <name type="common">Pea aphid</name>
    <dbReference type="NCBI Taxonomy" id="7029"/>
    <lineage>
        <taxon>Eukaryota</taxon>
        <taxon>Metazoa</taxon>
        <taxon>Ecdysozoa</taxon>
        <taxon>Arthropoda</taxon>
        <taxon>Hexapoda</taxon>
        <taxon>Insecta</taxon>
        <taxon>Pterygota</taxon>
        <taxon>Neoptera</taxon>
        <taxon>Paraneoptera</taxon>
        <taxon>Hemiptera</taxon>
        <taxon>Sternorrhyncha</taxon>
        <taxon>Aphidomorpha</taxon>
        <taxon>Aphidoidea</taxon>
        <taxon>Aphididae</taxon>
        <taxon>Macrosiphini</taxon>
        <taxon>Acyrthosiphon</taxon>
    </lineage>
</organism>
<evidence type="ECO:0000256" key="7">
    <source>
        <dbReference type="ARBA" id="ARBA00023242"/>
    </source>
</evidence>
<dbReference type="InterPro" id="IPR036390">
    <property type="entry name" value="WH_DNA-bd_sf"/>
</dbReference>
<evidence type="ECO:0000256" key="1">
    <source>
        <dbReference type="ARBA" id="ARBA00004123"/>
    </source>
</evidence>
<dbReference type="KEGG" id="api:100160342"/>
<reference evidence="10" key="1">
    <citation type="submission" date="2010-06" db="EMBL/GenBank/DDBJ databases">
        <authorList>
            <person name="Jiang H."/>
            <person name="Abraham K."/>
            <person name="Ali S."/>
            <person name="Alsbrooks S.L."/>
            <person name="Anim B.N."/>
            <person name="Anosike U.S."/>
            <person name="Attaway T."/>
            <person name="Bandaranaike D.P."/>
            <person name="Battles P.K."/>
            <person name="Bell S.N."/>
            <person name="Bell A.V."/>
            <person name="Beltran B."/>
            <person name="Bickham C."/>
            <person name="Bustamante Y."/>
            <person name="Caleb T."/>
            <person name="Canada A."/>
            <person name="Cardenas V."/>
            <person name="Carter K."/>
            <person name="Chacko J."/>
            <person name="Chandrabose M.N."/>
            <person name="Chavez D."/>
            <person name="Chavez A."/>
            <person name="Chen L."/>
            <person name="Chu H.-S."/>
            <person name="Claassen K.J."/>
            <person name="Cockrell R."/>
            <person name="Collins M."/>
            <person name="Cooper J.A."/>
            <person name="Cree A."/>
            <person name="Curry S.M."/>
            <person name="Da Y."/>
            <person name="Dao M.D."/>
            <person name="Das B."/>
            <person name="Davila M.-L."/>
            <person name="Davy-Carroll L."/>
            <person name="Denson S."/>
            <person name="Dinh H."/>
            <person name="Ebong V.E."/>
            <person name="Edwards J.R."/>
            <person name="Egan A."/>
            <person name="El-Daye J."/>
            <person name="Escobedo L."/>
            <person name="Fernandez S."/>
            <person name="Fernando P.R."/>
            <person name="Flagg N."/>
            <person name="Forbes L.D."/>
            <person name="Fowler R.G."/>
            <person name="Fu Q."/>
            <person name="Gabisi R.A."/>
            <person name="Ganer J."/>
            <person name="Garbino Pronczuk A."/>
            <person name="Garcia R.M."/>
            <person name="Garner T."/>
            <person name="Garrett T.E."/>
            <person name="Gonzalez D.A."/>
            <person name="Hamid H."/>
            <person name="Hawkins E.S."/>
            <person name="Hirani K."/>
            <person name="Hogues M.E."/>
            <person name="Hollins B."/>
            <person name="Hsiao C.-H."/>
            <person name="Jabil R."/>
            <person name="James M.L."/>
            <person name="Jhangiani S.N."/>
            <person name="Johnson B."/>
            <person name="Johnson Q."/>
            <person name="Joshi V."/>
            <person name="Kalu J.B."/>
            <person name="Kam C."/>
            <person name="Kashfia A."/>
            <person name="Keebler J."/>
            <person name="Kisamo H."/>
            <person name="Kovar C.L."/>
            <person name="Lago L.A."/>
            <person name="Lai C.-Y."/>
            <person name="Laidlaw J."/>
            <person name="Lara F."/>
            <person name="Le T.-K."/>
            <person name="Lee S.L."/>
            <person name="Legall F.H."/>
            <person name="Lemon S.J."/>
            <person name="Lewis L.R."/>
            <person name="Li B."/>
            <person name="Liu Y."/>
            <person name="Liu Y.-S."/>
            <person name="Lopez J."/>
            <person name="Lozado R.J."/>
            <person name="Lu J."/>
            <person name="Madu R.C."/>
            <person name="Maheshwari M."/>
            <person name="Maheshwari R."/>
            <person name="Malloy K."/>
            <person name="Martinez E."/>
            <person name="Mathew T."/>
            <person name="Mercado I.C."/>
            <person name="Mercado C."/>
            <person name="Meyer B."/>
            <person name="Montgomery K."/>
            <person name="Morgan M.B."/>
            <person name="Munidasa M."/>
            <person name="Nazareth L.V."/>
            <person name="Nelson J."/>
            <person name="Ng B.M."/>
            <person name="Nguyen N.B."/>
            <person name="Nguyen P.Q."/>
            <person name="Nguyen T."/>
            <person name="Obregon M."/>
            <person name="Okwuonu G.O."/>
            <person name="Onwere C.G."/>
            <person name="Orozco G."/>
            <person name="Parra A."/>
            <person name="Patel S."/>
            <person name="Patil S."/>
            <person name="Perez A."/>
            <person name="Perez Y."/>
            <person name="Pham C."/>
            <person name="Primus E.L."/>
            <person name="Pu L.-L."/>
            <person name="Puazo M."/>
            <person name="Qin X."/>
            <person name="Quiroz J.B."/>
            <person name="Reese J."/>
            <person name="Richards S."/>
            <person name="Rives C.M."/>
            <person name="Robberts R."/>
            <person name="Ruiz S.J."/>
            <person name="Ruiz M.J."/>
            <person name="Santibanez J."/>
            <person name="Schneider B.W."/>
            <person name="Sisson I."/>
            <person name="Smith M."/>
            <person name="Sodergren E."/>
            <person name="Song X.-Z."/>
            <person name="Song B.B."/>
            <person name="Summersgill H."/>
            <person name="Thelus R."/>
            <person name="Thornton R.D."/>
            <person name="Trejos Z.Y."/>
            <person name="Usmani K."/>
            <person name="Vattathil S."/>
            <person name="Villasana D."/>
            <person name="Walker D.L."/>
            <person name="Wang S."/>
            <person name="Wang K."/>
            <person name="White C.S."/>
            <person name="Williams A.C."/>
            <person name="Williamson J."/>
            <person name="Wilson K."/>
            <person name="Woghiren I.O."/>
            <person name="Woodworth J.R."/>
            <person name="Worley K.C."/>
            <person name="Wright R.A."/>
            <person name="Wu W."/>
            <person name="Young L."/>
            <person name="Zhang L."/>
            <person name="Zhang J."/>
            <person name="Zhu Y."/>
            <person name="Muzny D.M."/>
            <person name="Weinstock G."/>
            <person name="Gibbs R.A."/>
        </authorList>
    </citation>
    <scope>NUCLEOTIDE SEQUENCE [LARGE SCALE GENOMIC DNA]</scope>
    <source>
        <strain evidence="10">LSR1</strain>
    </source>
</reference>
<evidence type="ECO:0000256" key="4">
    <source>
        <dbReference type="ARBA" id="ARBA00014881"/>
    </source>
</evidence>
<evidence type="ECO:0000256" key="6">
    <source>
        <dbReference type="ARBA" id="ARBA00022790"/>
    </source>
</evidence>
<dbReference type="EnsemblMetazoa" id="XM_001943192.5">
    <property type="protein sequence ID" value="XP_001943227.1"/>
    <property type="gene ID" value="LOC100160342"/>
</dbReference>
<evidence type="ECO:0000259" key="8">
    <source>
        <dbReference type="PROSITE" id="PS50250"/>
    </source>
</evidence>
<dbReference type="SUPFAM" id="SSF46785">
    <property type="entry name" value="Winged helix' DNA-binding domain"/>
    <property type="match status" value="1"/>
</dbReference>
<dbReference type="Gene3D" id="1.10.10.10">
    <property type="entry name" value="Winged helix-like DNA-binding domain superfamily/Winged helix DNA-binding domain"/>
    <property type="match status" value="1"/>
</dbReference>
<dbReference type="PANTHER" id="PTHR10855:SF2">
    <property type="entry name" value="COP9 SIGNALOSOME COMPLEX SUBUNIT 4"/>
    <property type="match status" value="1"/>
</dbReference>
<dbReference type="InterPro" id="IPR054559">
    <property type="entry name" value="PSMD12-CSN4-like_N"/>
</dbReference>
<accession>A0A8R2A0Q2</accession>
<comment type="subcellular location">
    <subcellularLocation>
        <location evidence="2">Cytoplasm</location>
    </subcellularLocation>
    <subcellularLocation>
        <location evidence="1">Nucleus</location>
    </subcellularLocation>
</comment>
<dbReference type="AlphaFoldDB" id="A0A8R2A0Q2"/>